<evidence type="ECO:0000256" key="1">
    <source>
        <dbReference type="ARBA" id="ARBA00008040"/>
    </source>
</evidence>
<dbReference type="GO" id="GO:0016020">
    <property type="term" value="C:membrane"/>
    <property type="evidence" value="ECO:0007669"/>
    <property type="project" value="InterPro"/>
</dbReference>
<dbReference type="SUPFAM" id="SSF56425">
    <property type="entry name" value="Succinate dehydrogenase/fumarate reductase flavoprotein, catalytic domain"/>
    <property type="match status" value="1"/>
</dbReference>
<dbReference type="InterPro" id="IPR036188">
    <property type="entry name" value="FAD/NAD-bd_sf"/>
</dbReference>
<feature type="domain" description="FMN-binding" evidence="6">
    <location>
        <begin position="36"/>
        <end position="109"/>
    </location>
</feature>
<keyword evidence="4 5" id="KW-0560">Oxidoreductase</keyword>
<sequence length="570" mass="60864">MTTIKKITTCSILCGFISTGAFGNENLKSFITVGEGYNGEIKVETTFNGNNISDIKVVDHKESNFTKRAMKKIIKEIIERQNIDVDNVGGATFTSKGLKSAVTSAVAKGNIKLTEKKLAKKVYKNETTDVVVIGAGGAGLTAAIAAKEKGVNVILIEKMPMIGGNTNYATGGINAANSSIQLSKGINDSIDIFIEDTLKGGKNTNNKDLVTLMANSSGKMIDWLVERGADLQDVGRMGGQSVNRTHRPQGGKAVGPNLVDALSARANELKVDLRVSTTATKINEKDGVITGITVTSPDGQPYTINSKAVIIATGGFGANEPLVASYNENLKGFGTTNHKGASGDGISLTKELGVDLIQMKEIQTHPTVIPTNNKMITEAVRGNGAILINRDGKRFVNELDTRDVVSKAELSQKGNSAYLVFDQSVRESLKAIDGYYNKGFLTEGNSPEELATKLNISNKKFKTTIDQYNSFVKNNKDLDFNRNDLPRQLNKPPYYAVEVAPAVHHTMGGIAINKNGEVLKNQKPIKGLYAAGEVTGGIHGSNRLGGNALIDIVVFGKIAGDNAANLSQEK</sequence>
<reference evidence="7 8" key="1">
    <citation type="submission" date="2017-02" db="EMBL/GenBank/DDBJ databases">
        <authorList>
            <person name="Peterson S.W."/>
        </authorList>
    </citation>
    <scope>NUCLEOTIDE SEQUENCE [LARGE SCALE GENOMIC DNA]</scope>
    <source>
        <strain evidence="7 8">ATCC 700028</strain>
    </source>
</reference>
<dbReference type="EMBL" id="FUWX01000009">
    <property type="protein sequence ID" value="SJZ71064.1"/>
    <property type="molecule type" value="Genomic_DNA"/>
</dbReference>
<keyword evidence="3 5" id="KW-0274">FAD</keyword>
<dbReference type="Pfam" id="PF04205">
    <property type="entry name" value="FMN_bind"/>
    <property type="match status" value="1"/>
</dbReference>
<dbReference type="SUPFAM" id="SSF51905">
    <property type="entry name" value="FAD/NAD(P)-binding domain"/>
    <property type="match status" value="1"/>
</dbReference>
<evidence type="ECO:0000313" key="7">
    <source>
        <dbReference type="EMBL" id="SJZ71064.1"/>
    </source>
</evidence>
<dbReference type="AlphaFoldDB" id="A0A1T4MW40"/>
<name>A0A1T4MW40_9FUSO</name>
<dbReference type="STRING" id="180163.SAMN02745174_01349"/>
<dbReference type="Gene3D" id="3.90.700.10">
    <property type="entry name" value="Succinate dehydrogenase/fumarate reductase flavoprotein, catalytic domain"/>
    <property type="match status" value="1"/>
</dbReference>
<evidence type="ECO:0000256" key="3">
    <source>
        <dbReference type="ARBA" id="ARBA00022827"/>
    </source>
</evidence>
<comment type="catalytic activity">
    <reaction evidence="5">
        <text>dihydrourocanate + A = urocanate + AH2</text>
        <dbReference type="Rhea" id="RHEA:36059"/>
        <dbReference type="ChEBI" id="CHEBI:13193"/>
        <dbReference type="ChEBI" id="CHEBI:17499"/>
        <dbReference type="ChEBI" id="CHEBI:27247"/>
        <dbReference type="ChEBI" id="CHEBI:72991"/>
        <dbReference type="EC" id="1.3.99.33"/>
    </reaction>
</comment>
<dbReference type="PANTHER" id="PTHR43400">
    <property type="entry name" value="FUMARATE REDUCTASE"/>
    <property type="match status" value="1"/>
</dbReference>
<evidence type="ECO:0000313" key="8">
    <source>
        <dbReference type="Proteomes" id="UP000191153"/>
    </source>
</evidence>
<dbReference type="InterPro" id="IPR010960">
    <property type="entry name" value="Flavocytochrome_c"/>
</dbReference>
<gene>
    <name evidence="7" type="ORF">SAMN02745174_01349</name>
</gene>
<dbReference type="InterPro" id="IPR003953">
    <property type="entry name" value="FAD-dep_OxRdtase_2_FAD-bd"/>
</dbReference>
<dbReference type="RefSeq" id="WP_078693844.1">
    <property type="nucleotide sequence ID" value="NZ_FUWX01000009.1"/>
</dbReference>
<dbReference type="InterPro" id="IPR050315">
    <property type="entry name" value="FAD-oxidoreductase_2"/>
</dbReference>
<dbReference type="FunFam" id="3.90.700.10:FF:000007">
    <property type="entry name" value="NADH-dependent fumarate reductase"/>
    <property type="match status" value="1"/>
</dbReference>
<dbReference type="GO" id="GO:0010181">
    <property type="term" value="F:FMN binding"/>
    <property type="evidence" value="ECO:0007669"/>
    <property type="project" value="InterPro"/>
</dbReference>
<dbReference type="Gene3D" id="3.90.1010.20">
    <property type="match status" value="1"/>
</dbReference>
<keyword evidence="2 5" id="KW-0285">Flavoprotein</keyword>
<comment type="cofactor">
    <cofactor evidence="5">
        <name>FAD</name>
        <dbReference type="ChEBI" id="CHEBI:57692"/>
    </cofactor>
    <text evidence="5">Binds 1 FAD per subunit.</text>
</comment>
<dbReference type="Gene3D" id="3.50.50.60">
    <property type="entry name" value="FAD/NAD(P)-binding domain"/>
    <property type="match status" value="1"/>
</dbReference>
<organism evidence="7 8">
    <name type="scientific">Cetobacterium ceti</name>
    <dbReference type="NCBI Taxonomy" id="180163"/>
    <lineage>
        <taxon>Bacteria</taxon>
        <taxon>Fusobacteriati</taxon>
        <taxon>Fusobacteriota</taxon>
        <taxon>Fusobacteriia</taxon>
        <taxon>Fusobacteriales</taxon>
        <taxon>Fusobacteriaceae</taxon>
        <taxon>Cetobacterium</taxon>
    </lineage>
</organism>
<comment type="similarity">
    <text evidence="1 5">Belongs to the FAD-dependent oxidoreductase 2 family. FRD/SDH subfamily.</text>
</comment>
<comment type="cofactor">
    <cofactor evidence="5">
        <name>FMN</name>
        <dbReference type="ChEBI" id="CHEBI:58210"/>
    </cofactor>
    <text evidence="5">Binds 1 or 2 FMN covalently per subunit.</text>
</comment>
<dbReference type="PANTHER" id="PTHR43400:SF7">
    <property type="entry name" value="FAD-DEPENDENT OXIDOREDUCTASE 2 FAD BINDING DOMAIN-CONTAINING PROTEIN"/>
    <property type="match status" value="1"/>
</dbReference>
<evidence type="ECO:0000256" key="2">
    <source>
        <dbReference type="ARBA" id="ARBA00022630"/>
    </source>
</evidence>
<dbReference type="EC" id="1.3.99.33" evidence="5"/>
<dbReference type="InterPro" id="IPR027477">
    <property type="entry name" value="Succ_DH/fumarate_Rdtase_cat_sf"/>
</dbReference>
<evidence type="ECO:0000256" key="5">
    <source>
        <dbReference type="RuleBase" id="RU366062"/>
    </source>
</evidence>
<evidence type="ECO:0000259" key="6">
    <source>
        <dbReference type="SMART" id="SM00900"/>
    </source>
</evidence>
<protein>
    <recommendedName>
        <fullName evidence="5">Urocanate reductase</fullName>
        <ecNumber evidence="5">1.3.99.33</ecNumber>
    </recommendedName>
</protein>
<dbReference type="SMART" id="SM00900">
    <property type="entry name" value="FMN_bind"/>
    <property type="match status" value="1"/>
</dbReference>
<accession>A0A1T4MW40</accession>
<dbReference type="GO" id="GO:0016627">
    <property type="term" value="F:oxidoreductase activity, acting on the CH-CH group of donors"/>
    <property type="evidence" value="ECO:0007669"/>
    <property type="project" value="UniProtKB-ARBA"/>
</dbReference>
<dbReference type="Proteomes" id="UP000191153">
    <property type="component" value="Unassembled WGS sequence"/>
</dbReference>
<proteinExistence type="inferred from homology"/>
<dbReference type="InterPro" id="IPR007329">
    <property type="entry name" value="FMN-bd"/>
</dbReference>
<dbReference type="NCBIfam" id="TIGR01813">
    <property type="entry name" value="flavo_cyto_c"/>
    <property type="match status" value="1"/>
</dbReference>
<dbReference type="Pfam" id="PF00890">
    <property type="entry name" value="FAD_binding_2"/>
    <property type="match status" value="1"/>
</dbReference>
<keyword evidence="8" id="KW-1185">Reference proteome</keyword>
<dbReference type="OrthoDB" id="9806724at2"/>
<evidence type="ECO:0000256" key="4">
    <source>
        <dbReference type="ARBA" id="ARBA00023002"/>
    </source>
</evidence>
<dbReference type="PRINTS" id="PR00411">
    <property type="entry name" value="PNDRDTASEI"/>
</dbReference>